<gene>
    <name evidence="2" type="ORF">IAG42_27280</name>
</gene>
<dbReference type="SUPFAM" id="SSF46785">
    <property type="entry name" value="Winged helix' DNA-binding domain"/>
    <property type="match status" value="1"/>
</dbReference>
<dbReference type="RefSeq" id="WP_188339600.1">
    <property type="nucleotide sequence ID" value="NZ_CP061281.1"/>
</dbReference>
<proteinExistence type="predicted"/>
<dbReference type="GO" id="GO:0003700">
    <property type="term" value="F:DNA-binding transcription factor activity"/>
    <property type="evidence" value="ECO:0007669"/>
    <property type="project" value="InterPro"/>
</dbReference>
<accession>A0A7H1BDW8</accession>
<dbReference type="Proteomes" id="UP000516428">
    <property type="component" value="Chromosome"/>
</dbReference>
<dbReference type="InterPro" id="IPR000835">
    <property type="entry name" value="HTH_MarR-typ"/>
</dbReference>
<dbReference type="Pfam" id="PF12802">
    <property type="entry name" value="MarR_2"/>
    <property type="match status" value="1"/>
</dbReference>
<evidence type="ECO:0000313" key="2">
    <source>
        <dbReference type="EMBL" id="QNS06923.1"/>
    </source>
</evidence>
<dbReference type="InterPro" id="IPR036390">
    <property type="entry name" value="WH_DNA-bd_sf"/>
</dbReference>
<feature type="domain" description="HTH marR-type" evidence="1">
    <location>
        <begin position="52"/>
        <end position="108"/>
    </location>
</feature>
<evidence type="ECO:0000313" key="3">
    <source>
        <dbReference type="Proteomes" id="UP000516428"/>
    </source>
</evidence>
<organism evidence="2 3">
    <name type="scientific">Streptomyces xanthii</name>
    <dbReference type="NCBI Taxonomy" id="2768069"/>
    <lineage>
        <taxon>Bacteria</taxon>
        <taxon>Bacillati</taxon>
        <taxon>Actinomycetota</taxon>
        <taxon>Actinomycetes</taxon>
        <taxon>Kitasatosporales</taxon>
        <taxon>Streptomycetaceae</taxon>
        <taxon>Streptomyces</taxon>
    </lineage>
</organism>
<dbReference type="InterPro" id="IPR036388">
    <property type="entry name" value="WH-like_DNA-bd_sf"/>
</dbReference>
<dbReference type="Gene3D" id="1.10.10.10">
    <property type="entry name" value="Winged helix-like DNA-binding domain superfamily/Winged helix DNA-binding domain"/>
    <property type="match status" value="1"/>
</dbReference>
<dbReference type="EMBL" id="CP061281">
    <property type="protein sequence ID" value="QNS06923.1"/>
    <property type="molecule type" value="Genomic_DNA"/>
</dbReference>
<evidence type="ECO:0000259" key="1">
    <source>
        <dbReference type="Pfam" id="PF12802"/>
    </source>
</evidence>
<keyword evidence="3" id="KW-1185">Reference proteome</keyword>
<dbReference type="KEGG" id="sxn:IAG42_27280"/>
<sequence length="184" mass="18881">MSQPSQPLTPVELFLLGRTLMKIGEEALPEPALGTGTGTGSRTGGGTFRGGTRAVLVVLSDVYAHADTTVGAIASRTGLPQSQVSGAVARLKESGSIETAPDPADGRRQLIRQAAAVSERVEEVRGAGIEEALATALGASGTRSANSAEDGGDADADDRLREVTEALAVLARHLTPESVSRLRP</sequence>
<reference evidence="2 3" key="1">
    <citation type="submission" date="2020-09" db="EMBL/GenBank/DDBJ databases">
        <title>A novel species.</title>
        <authorList>
            <person name="Gao J."/>
        </authorList>
    </citation>
    <scope>NUCLEOTIDE SEQUENCE [LARGE SCALE GENOMIC DNA]</scope>
    <source>
        <strain evidence="2 3">CRXT-Y-14</strain>
    </source>
</reference>
<dbReference type="AlphaFoldDB" id="A0A7H1BDW8"/>
<name>A0A7H1BDW8_9ACTN</name>
<protein>
    <submittedName>
        <fullName evidence="2">MarR family transcriptional regulator</fullName>
    </submittedName>
</protein>